<dbReference type="SUPFAM" id="SSF51658">
    <property type="entry name" value="Xylose isomerase-like"/>
    <property type="match status" value="1"/>
</dbReference>
<dbReference type="AlphaFoldDB" id="A0A1L9U9J9"/>
<organism evidence="1 2">
    <name type="scientific">Aspergillus brasiliensis (strain CBS 101740 / IMI 381727 / IBT 21946)</name>
    <dbReference type="NCBI Taxonomy" id="767769"/>
    <lineage>
        <taxon>Eukaryota</taxon>
        <taxon>Fungi</taxon>
        <taxon>Dikarya</taxon>
        <taxon>Ascomycota</taxon>
        <taxon>Pezizomycotina</taxon>
        <taxon>Eurotiomycetes</taxon>
        <taxon>Eurotiomycetidae</taxon>
        <taxon>Eurotiales</taxon>
        <taxon>Aspergillaceae</taxon>
        <taxon>Aspergillus</taxon>
        <taxon>Aspergillus subgen. Circumdati</taxon>
    </lineage>
</organism>
<keyword evidence="2" id="KW-1185">Reference proteome</keyword>
<evidence type="ECO:0000313" key="1">
    <source>
        <dbReference type="EMBL" id="OJJ68366.1"/>
    </source>
</evidence>
<dbReference type="GeneID" id="93571049"/>
<dbReference type="RefSeq" id="XP_067475615.1">
    <property type="nucleotide sequence ID" value="XM_067618561.1"/>
</dbReference>
<dbReference type="VEuPathDB" id="FungiDB:ASPBRDRAFT_133921"/>
<dbReference type="Proteomes" id="UP000184499">
    <property type="component" value="Unassembled WGS sequence"/>
</dbReference>
<dbReference type="STRING" id="767769.A0A1L9U9J9"/>
<evidence type="ECO:0008006" key="3">
    <source>
        <dbReference type="Google" id="ProtNLM"/>
    </source>
</evidence>
<dbReference type="InterPro" id="IPR036237">
    <property type="entry name" value="Xyl_isomerase-like_sf"/>
</dbReference>
<accession>A0A1L9U9J9</accession>
<feature type="non-terminal residue" evidence="1">
    <location>
        <position position="1"/>
    </location>
</feature>
<proteinExistence type="predicted"/>
<dbReference type="Gene3D" id="3.20.20.150">
    <property type="entry name" value="Divalent-metal-dependent TIM barrel enzymes"/>
    <property type="match status" value="1"/>
</dbReference>
<evidence type="ECO:0000313" key="2">
    <source>
        <dbReference type="Proteomes" id="UP000184499"/>
    </source>
</evidence>
<reference evidence="2" key="1">
    <citation type="journal article" date="2017" name="Genome Biol.">
        <title>Comparative genomics reveals high biological diversity and specific adaptations in the industrially and medically important fungal genus Aspergillus.</title>
        <authorList>
            <person name="de Vries R.P."/>
            <person name="Riley R."/>
            <person name="Wiebenga A."/>
            <person name="Aguilar-Osorio G."/>
            <person name="Amillis S."/>
            <person name="Uchima C.A."/>
            <person name="Anderluh G."/>
            <person name="Asadollahi M."/>
            <person name="Askin M."/>
            <person name="Barry K."/>
            <person name="Battaglia E."/>
            <person name="Bayram O."/>
            <person name="Benocci T."/>
            <person name="Braus-Stromeyer S.A."/>
            <person name="Caldana C."/>
            <person name="Canovas D."/>
            <person name="Cerqueira G.C."/>
            <person name="Chen F."/>
            <person name="Chen W."/>
            <person name="Choi C."/>
            <person name="Clum A."/>
            <person name="Dos Santos R.A."/>
            <person name="Damasio A.R."/>
            <person name="Diallinas G."/>
            <person name="Emri T."/>
            <person name="Fekete E."/>
            <person name="Flipphi M."/>
            <person name="Freyberg S."/>
            <person name="Gallo A."/>
            <person name="Gournas C."/>
            <person name="Habgood R."/>
            <person name="Hainaut M."/>
            <person name="Harispe M.L."/>
            <person name="Henrissat B."/>
            <person name="Hilden K.S."/>
            <person name="Hope R."/>
            <person name="Hossain A."/>
            <person name="Karabika E."/>
            <person name="Karaffa L."/>
            <person name="Karanyi Z."/>
            <person name="Krasevec N."/>
            <person name="Kuo A."/>
            <person name="Kusch H."/>
            <person name="LaButti K."/>
            <person name="Lagendijk E.L."/>
            <person name="Lapidus A."/>
            <person name="Levasseur A."/>
            <person name="Lindquist E."/>
            <person name="Lipzen A."/>
            <person name="Logrieco A.F."/>
            <person name="MacCabe A."/>
            <person name="Maekelae M.R."/>
            <person name="Malavazi I."/>
            <person name="Melin P."/>
            <person name="Meyer V."/>
            <person name="Mielnichuk N."/>
            <person name="Miskei M."/>
            <person name="Molnar A.P."/>
            <person name="Mule G."/>
            <person name="Ngan C.Y."/>
            <person name="Orejas M."/>
            <person name="Orosz E."/>
            <person name="Ouedraogo J.P."/>
            <person name="Overkamp K.M."/>
            <person name="Park H.-S."/>
            <person name="Perrone G."/>
            <person name="Piumi F."/>
            <person name="Punt P.J."/>
            <person name="Ram A.F."/>
            <person name="Ramon A."/>
            <person name="Rauscher S."/>
            <person name="Record E."/>
            <person name="Riano-Pachon D.M."/>
            <person name="Robert V."/>
            <person name="Roehrig J."/>
            <person name="Ruller R."/>
            <person name="Salamov A."/>
            <person name="Salih N.S."/>
            <person name="Samson R.A."/>
            <person name="Sandor E."/>
            <person name="Sanguinetti M."/>
            <person name="Schuetze T."/>
            <person name="Sepcic K."/>
            <person name="Shelest E."/>
            <person name="Sherlock G."/>
            <person name="Sophianopoulou V."/>
            <person name="Squina F.M."/>
            <person name="Sun H."/>
            <person name="Susca A."/>
            <person name="Todd R.B."/>
            <person name="Tsang A."/>
            <person name="Unkles S.E."/>
            <person name="van de Wiele N."/>
            <person name="van Rossen-Uffink D."/>
            <person name="Oliveira J.V."/>
            <person name="Vesth T.C."/>
            <person name="Visser J."/>
            <person name="Yu J.-H."/>
            <person name="Zhou M."/>
            <person name="Andersen M.R."/>
            <person name="Archer D.B."/>
            <person name="Baker S.E."/>
            <person name="Benoit I."/>
            <person name="Brakhage A.A."/>
            <person name="Braus G.H."/>
            <person name="Fischer R."/>
            <person name="Frisvad J.C."/>
            <person name="Goldman G.H."/>
            <person name="Houbraken J."/>
            <person name="Oakley B."/>
            <person name="Pocsi I."/>
            <person name="Scazzocchio C."/>
            <person name="Seiboth B."/>
            <person name="vanKuyk P.A."/>
            <person name="Wortman J."/>
            <person name="Dyer P.S."/>
            <person name="Grigoriev I.V."/>
        </authorList>
    </citation>
    <scope>NUCLEOTIDE SEQUENCE [LARGE SCALE GENOMIC DNA]</scope>
    <source>
        <strain evidence="2">CBS 101740 / IMI 381727 / IBT 21946</strain>
    </source>
</reference>
<name>A0A1L9U9J9_ASPBC</name>
<protein>
    <recommendedName>
        <fullName evidence="3">Sugar phosphate isomerase/epimerase</fullName>
    </recommendedName>
</protein>
<sequence>FHLSIEESDNFAAICACGTRRVYFHAADKSRLPLGDGSFNWEAIIQTLVECGHNRCLTVDVFPSIDRTSV</sequence>
<dbReference type="EMBL" id="KV878691">
    <property type="protein sequence ID" value="OJJ68366.1"/>
    <property type="molecule type" value="Genomic_DNA"/>
</dbReference>
<gene>
    <name evidence="1" type="ORF">ASPBRDRAFT_133921</name>
</gene>